<keyword evidence="2" id="KW-1185">Reference proteome</keyword>
<sequence length="59" mass="6446">MILPQLADPLTFDVVLPLVQRLTGANRARADAALARWAHDGDPWLNRAAGIVNERIASK</sequence>
<organism evidence="1 2">
    <name type="scientific">Cryobacterium glaciale</name>
    <dbReference type="NCBI Taxonomy" id="1259145"/>
    <lineage>
        <taxon>Bacteria</taxon>
        <taxon>Bacillati</taxon>
        <taxon>Actinomycetota</taxon>
        <taxon>Actinomycetes</taxon>
        <taxon>Micrococcales</taxon>
        <taxon>Microbacteriaceae</taxon>
        <taxon>Cryobacterium</taxon>
    </lineage>
</organism>
<gene>
    <name evidence="1" type="ORF">E3O06_08250</name>
</gene>
<dbReference type="AlphaFoldDB" id="A0A4R8UYA6"/>
<evidence type="ECO:0000313" key="1">
    <source>
        <dbReference type="EMBL" id="TFB73214.1"/>
    </source>
</evidence>
<evidence type="ECO:0000313" key="2">
    <source>
        <dbReference type="Proteomes" id="UP000298173"/>
    </source>
</evidence>
<protein>
    <submittedName>
        <fullName evidence="1">Uncharacterized protein</fullName>
    </submittedName>
</protein>
<comment type="caution">
    <text evidence="1">The sequence shown here is derived from an EMBL/GenBank/DDBJ whole genome shotgun (WGS) entry which is preliminary data.</text>
</comment>
<proteinExistence type="predicted"/>
<dbReference type="EMBL" id="SOEY01000018">
    <property type="protein sequence ID" value="TFB73214.1"/>
    <property type="molecule type" value="Genomic_DNA"/>
</dbReference>
<accession>A0A4R8UYA6</accession>
<dbReference type="RefSeq" id="WP_134502629.1">
    <property type="nucleotide sequence ID" value="NZ_SOEY01000018.1"/>
</dbReference>
<dbReference type="Proteomes" id="UP000298173">
    <property type="component" value="Unassembled WGS sequence"/>
</dbReference>
<name>A0A4R8UYA6_9MICO</name>
<reference evidence="1 2" key="1">
    <citation type="submission" date="2019-03" db="EMBL/GenBank/DDBJ databases">
        <title>Genomics of glacier-inhabiting Cryobacterium strains.</title>
        <authorList>
            <person name="Liu Q."/>
            <person name="Xin Y.-H."/>
        </authorList>
    </citation>
    <scope>NUCLEOTIDE SEQUENCE [LARGE SCALE GENOMIC DNA]</scope>
    <source>
        <strain evidence="1 2">HLT2-23</strain>
    </source>
</reference>